<dbReference type="Proteomes" id="UP000693672">
    <property type="component" value="Unassembled WGS sequence"/>
</dbReference>
<organism evidence="2 3">
    <name type="scientific">Paenibacillus solanacearum</name>
    <dbReference type="NCBI Taxonomy" id="2048548"/>
    <lineage>
        <taxon>Bacteria</taxon>
        <taxon>Bacillati</taxon>
        <taxon>Bacillota</taxon>
        <taxon>Bacilli</taxon>
        <taxon>Bacillales</taxon>
        <taxon>Paenibacillaceae</taxon>
        <taxon>Paenibacillus</taxon>
    </lineage>
</organism>
<evidence type="ECO:0000259" key="1">
    <source>
        <dbReference type="PROSITE" id="PS51186"/>
    </source>
</evidence>
<dbReference type="CDD" id="cd04301">
    <property type="entry name" value="NAT_SF"/>
    <property type="match status" value="1"/>
</dbReference>
<protein>
    <recommendedName>
        <fullName evidence="1">N-acetyltransferase domain-containing protein</fullName>
    </recommendedName>
</protein>
<dbReference type="RefSeq" id="WP_218095686.1">
    <property type="nucleotide sequence ID" value="NZ_CAJVAS010000052.1"/>
</dbReference>
<name>A0A916NRV1_9BACL</name>
<dbReference type="InterPro" id="IPR000182">
    <property type="entry name" value="GNAT_dom"/>
</dbReference>
<comment type="caution">
    <text evidence="2">The sequence shown here is derived from an EMBL/GenBank/DDBJ whole genome shotgun (WGS) entry which is preliminary data.</text>
</comment>
<dbReference type="EMBL" id="CAJVAS010000052">
    <property type="protein sequence ID" value="CAG7650104.1"/>
    <property type="molecule type" value="Genomic_DNA"/>
</dbReference>
<dbReference type="GO" id="GO:0016747">
    <property type="term" value="F:acyltransferase activity, transferring groups other than amino-acyl groups"/>
    <property type="evidence" value="ECO:0007669"/>
    <property type="project" value="InterPro"/>
</dbReference>
<gene>
    <name evidence="2" type="ORF">PAESOLCIP111_06003</name>
</gene>
<evidence type="ECO:0000313" key="3">
    <source>
        <dbReference type="Proteomes" id="UP000693672"/>
    </source>
</evidence>
<sequence length="171" mass="19654">MEIVLEALKTQEQLMSWKEAFEANNKKRSDDSYVKCLHENKQGIRVTLLAIADKKVAGICHLKYKSGYPYFNNLDIPEINALDVFPEYRRHGIATKLIEALEEIAKKKYKRIGIGVGLFKDYGIAQRMYYKRGYMPDGNGVVYHGKEVAAGEMVRVDDDLNLFFIKELVID</sequence>
<feature type="domain" description="N-acetyltransferase" evidence="1">
    <location>
        <begin position="3"/>
        <end position="158"/>
    </location>
</feature>
<keyword evidence="3" id="KW-1185">Reference proteome</keyword>
<evidence type="ECO:0000313" key="2">
    <source>
        <dbReference type="EMBL" id="CAG7650104.1"/>
    </source>
</evidence>
<dbReference type="AlphaFoldDB" id="A0A916NRV1"/>
<accession>A0A916NRV1</accession>
<dbReference type="Pfam" id="PF00583">
    <property type="entry name" value="Acetyltransf_1"/>
    <property type="match status" value="1"/>
</dbReference>
<proteinExistence type="predicted"/>
<reference evidence="2" key="1">
    <citation type="submission" date="2021-06" db="EMBL/GenBank/DDBJ databases">
        <authorList>
            <person name="Criscuolo A."/>
        </authorList>
    </citation>
    <scope>NUCLEOTIDE SEQUENCE</scope>
    <source>
        <strain evidence="2">CIP111600</strain>
    </source>
</reference>
<dbReference type="PROSITE" id="PS51186">
    <property type="entry name" value="GNAT"/>
    <property type="match status" value="1"/>
</dbReference>